<keyword evidence="2 8" id="KW-0699">rRNA-binding</keyword>
<dbReference type="PANTHER" id="PTHR21011">
    <property type="entry name" value="MITOCHONDRIAL 28S RIBOSOMAL PROTEIN S6"/>
    <property type="match status" value="1"/>
</dbReference>
<dbReference type="InterPro" id="IPR014717">
    <property type="entry name" value="Transl_elong_EF1B/ribsomal_bS6"/>
</dbReference>
<evidence type="ECO:0000256" key="7">
    <source>
        <dbReference type="ARBA" id="ARBA00035294"/>
    </source>
</evidence>
<dbReference type="SUPFAM" id="SSF54995">
    <property type="entry name" value="Ribosomal protein S6"/>
    <property type="match status" value="1"/>
</dbReference>
<reference evidence="9" key="2">
    <citation type="journal article" date="2021" name="PeerJ">
        <title>Extensive microbial diversity within the chicken gut microbiome revealed by metagenomics and culture.</title>
        <authorList>
            <person name="Gilroy R."/>
            <person name="Ravi A."/>
            <person name="Getino M."/>
            <person name="Pursley I."/>
            <person name="Horton D.L."/>
            <person name="Alikhan N.F."/>
            <person name="Baker D."/>
            <person name="Gharbi K."/>
            <person name="Hall N."/>
            <person name="Watson M."/>
            <person name="Adriaenssens E.M."/>
            <person name="Foster-Nyarko E."/>
            <person name="Jarju S."/>
            <person name="Secka A."/>
            <person name="Antonio M."/>
            <person name="Oren A."/>
            <person name="Chaudhuri R.R."/>
            <person name="La Ragione R."/>
            <person name="Hildebrand F."/>
            <person name="Pallen M.J."/>
        </authorList>
    </citation>
    <scope>NUCLEOTIDE SEQUENCE</scope>
    <source>
        <strain evidence="9">C6-149</strain>
    </source>
</reference>
<dbReference type="InterPro" id="IPR035980">
    <property type="entry name" value="Ribosomal_bS6_sf"/>
</dbReference>
<evidence type="ECO:0000313" key="9">
    <source>
        <dbReference type="EMBL" id="MBO8441838.1"/>
    </source>
</evidence>
<keyword evidence="4 8" id="KW-0689">Ribosomal protein</keyword>
<dbReference type="GO" id="GO:0070181">
    <property type="term" value="F:small ribosomal subunit rRNA binding"/>
    <property type="evidence" value="ECO:0007669"/>
    <property type="project" value="TreeGrafter"/>
</dbReference>
<proteinExistence type="inferred from homology"/>
<evidence type="ECO:0000256" key="1">
    <source>
        <dbReference type="ARBA" id="ARBA00009512"/>
    </source>
</evidence>
<reference evidence="9" key="1">
    <citation type="submission" date="2020-10" db="EMBL/GenBank/DDBJ databases">
        <authorList>
            <person name="Gilroy R."/>
        </authorList>
    </citation>
    <scope>NUCLEOTIDE SEQUENCE</scope>
    <source>
        <strain evidence="9">C6-149</strain>
    </source>
</reference>
<comment type="function">
    <text evidence="6 8">Binds together with bS18 to 16S ribosomal RNA.</text>
</comment>
<sequence>MLETKYEITYIIRPDLENDAKQSLIERFDKILSDNGAKIIDSKDWDTRRFAYEINGFNEGTYHIINLTTDNAEALNEFDRLAKINDGILRHMIVKRDAE</sequence>
<evidence type="ECO:0000256" key="3">
    <source>
        <dbReference type="ARBA" id="ARBA00022884"/>
    </source>
</evidence>
<evidence type="ECO:0000256" key="2">
    <source>
        <dbReference type="ARBA" id="ARBA00022730"/>
    </source>
</evidence>
<dbReference type="GO" id="GO:0003735">
    <property type="term" value="F:structural constituent of ribosome"/>
    <property type="evidence" value="ECO:0007669"/>
    <property type="project" value="InterPro"/>
</dbReference>
<dbReference type="EMBL" id="JADIMP010000087">
    <property type="protein sequence ID" value="MBO8441838.1"/>
    <property type="molecule type" value="Genomic_DNA"/>
</dbReference>
<evidence type="ECO:0000256" key="8">
    <source>
        <dbReference type="HAMAP-Rule" id="MF_00360"/>
    </source>
</evidence>
<comment type="similarity">
    <text evidence="1 8">Belongs to the bacterial ribosomal protein bS6 family.</text>
</comment>
<dbReference type="GO" id="GO:0005840">
    <property type="term" value="C:ribosome"/>
    <property type="evidence" value="ECO:0007669"/>
    <property type="project" value="UniProtKB-KW"/>
</dbReference>
<keyword evidence="3 8" id="KW-0694">RNA-binding</keyword>
<dbReference type="Proteomes" id="UP000823614">
    <property type="component" value="Unassembled WGS sequence"/>
</dbReference>
<dbReference type="AlphaFoldDB" id="A0A9D9E6J9"/>
<dbReference type="Gene3D" id="3.30.70.60">
    <property type="match status" value="1"/>
</dbReference>
<accession>A0A9D9E6J9</accession>
<name>A0A9D9E6J9_9LACO</name>
<comment type="caution">
    <text evidence="9">The sequence shown here is derived from an EMBL/GenBank/DDBJ whole genome shotgun (WGS) entry which is preliminary data.</text>
</comment>
<evidence type="ECO:0000313" key="10">
    <source>
        <dbReference type="Proteomes" id="UP000823614"/>
    </source>
</evidence>
<dbReference type="Pfam" id="PF01250">
    <property type="entry name" value="Ribosomal_S6"/>
    <property type="match status" value="1"/>
</dbReference>
<evidence type="ECO:0000256" key="5">
    <source>
        <dbReference type="ARBA" id="ARBA00023274"/>
    </source>
</evidence>
<dbReference type="InterPro" id="IPR020814">
    <property type="entry name" value="Ribosomal_S6_plastid/chlpt"/>
</dbReference>
<evidence type="ECO:0000256" key="4">
    <source>
        <dbReference type="ARBA" id="ARBA00022980"/>
    </source>
</evidence>
<dbReference type="FunFam" id="3.30.70.60:FF:000002">
    <property type="entry name" value="30S ribosomal protein S6"/>
    <property type="match status" value="1"/>
</dbReference>
<keyword evidence="5 8" id="KW-0687">Ribonucleoprotein</keyword>
<dbReference type="CDD" id="cd00473">
    <property type="entry name" value="bS6"/>
    <property type="match status" value="1"/>
</dbReference>
<dbReference type="GO" id="GO:0006412">
    <property type="term" value="P:translation"/>
    <property type="evidence" value="ECO:0007669"/>
    <property type="project" value="UniProtKB-UniRule"/>
</dbReference>
<evidence type="ECO:0000256" key="6">
    <source>
        <dbReference type="ARBA" id="ARBA00035104"/>
    </source>
</evidence>
<gene>
    <name evidence="8" type="primary">rpsF</name>
    <name evidence="9" type="ORF">IAA89_05355</name>
</gene>
<organism evidence="9 10">
    <name type="scientific">Candidatus Gallilactobacillus intestinavium</name>
    <dbReference type="NCBI Taxonomy" id="2840838"/>
    <lineage>
        <taxon>Bacteria</taxon>
        <taxon>Bacillati</taxon>
        <taxon>Bacillota</taxon>
        <taxon>Bacilli</taxon>
        <taxon>Lactobacillales</taxon>
        <taxon>Lactobacillaceae</taxon>
        <taxon>Lactobacillaceae incertae sedis</taxon>
        <taxon>Candidatus Gallilactobacillus</taxon>
    </lineage>
</organism>
<protein>
    <recommendedName>
        <fullName evidence="7 8">Small ribosomal subunit protein bS6</fullName>
    </recommendedName>
</protein>
<dbReference type="HAMAP" id="MF_00360">
    <property type="entry name" value="Ribosomal_bS6"/>
    <property type="match status" value="1"/>
</dbReference>
<dbReference type="NCBIfam" id="TIGR00166">
    <property type="entry name" value="S6"/>
    <property type="match status" value="1"/>
</dbReference>
<dbReference type="PANTHER" id="PTHR21011:SF1">
    <property type="entry name" value="SMALL RIBOSOMAL SUBUNIT PROTEIN BS6M"/>
    <property type="match status" value="1"/>
</dbReference>
<dbReference type="GO" id="GO:1990904">
    <property type="term" value="C:ribonucleoprotein complex"/>
    <property type="evidence" value="ECO:0007669"/>
    <property type="project" value="UniProtKB-KW"/>
</dbReference>
<dbReference type="InterPro" id="IPR000529">
    <property type="entry name" value="Ribosomal_bS6"/>
</dbReference>
<dbReference type="GO" id="GO:0005737">
    <property type="term" value="C:cytoplasm"/>
    <property type="evidence" value="ECO:0007669"/>
    <property type="project" value="UniProtKB-ARBA"/>
</dbReference>